<keyword evidence="4" id="KW-0479">Metal-binding</keyword>
<dbReference type="SUPFAM" id="SSF53244">
    <property type="entry name" value="MurD-like peptide ligases, peptide-binding domain"/>
    <property type="match status" value="1"/>
</dbReference>
<evidence type="ECO:0000313" key="12">
    <source>
        <dbReference type="EMBL" id="RKX68964.1"/>
    </source>
</evidence>
<dbReference type="Proteomes" id="UP000268469">
    <property type="component" value="Unassembled WGS sequence"/>
</dbReference>
<keyword evidence="5" id="KW-0547">Nucleotide-binding</keyword>
<evidence type="ECO:0000256" key="5">
    <source>
        <dbReference type="ARBA" id="ARBA00022741"/>
    </source>
</evidence>
<dbReference type="SUPFAM" id="SSF53623">
    <property type="entry name" value="MurD-like peptide ligases, catalytic domain"/>
    <property type="match status" value="1"/>
</dbReference>
<keyword evidence="3" id="KW-0436">Ligase</keyword>
<reference evidence="12 13" key="1">
    <citation type="submission" date="2018-06" db="EMBL/GenBank/DDBJ databases">
        <title>Extensive metabolic versatility and redundancy in microbially diverse, dynamic hydrothermal sediments.</title>
        <authorList>
            <person name="Dombrowski N."/>
            <person name="Teske A."/>
            <person name="Baker B.J."/>
        </authorList>
    </citation>
    <scope>NUCLEOTIDE SEQUENCE [LARGE SCALE GENOMIC DNA]</scope>
    <source>
        <strain evidence="12">B36_G15</strain>
    </source>
</reference>
<dbReference type="GO" id="GO:0005737">
    <property type="term" value="C:cytoplasm"/>
    <property type="evidence" value="ECO:0007669"/>
    <property type="project" value="TreeGrafter"/>
</dbReference>
<dbReference type="GO" id="GO:0008841">
    <property type="term" value="F:dihydrofolate synthase activity"/>
    <property type="evidence" value="ECO:0007669"/>
    <property type="project" value="TreeGrafter"/>
</dbReference>
<feature type="domain" description="Mur ligase C-terminal" evidence="10">
    <location>
        <begin position="350"/>
        <end position="463"/>
    </location>
</feature>
<dbReference type="Pfam" id="PF02875">
    <property type="entry name" value="Mur_ligase_C"/>
    <property type="match status" value="1"/>
</dbReference>
<dbReference type="EMBL" id="QNBE01000116">
    <property type="protein sequence ID" value="RKX68964.1"/>
    <property type="molecule type" value="Genomic_DNA"/>
</dbReference>
<dbReference type="GO" id="GO:0005524">
    <property type="term" value="F:ATP binding"/>
    <property type="evidence" value="ECO:0007669"/>
    <property type="project" value="UniProtKB-KW"/>
</dbReference>
<dbReference type="PANTHER" id="PTHR11136">
    <property type="entry name" value="FOLYLPOLYGLUTAMATE SYNTHASE-RELATED"/>
    <property type="match status" value="1"/>
</dbReference>
<gene>
    <name evidence="12" type="ORF">DRP53_09585</name>
</gene>
<evidence type="ECO:0000256" key="3">
    <source>
        <dbReference type="ARBA" id="ARBA00022598"/>
    </source>
</evidence>
<evidence type="ECO:0000313" key="13">
    <source>
        <dbReference type="Proteomes" id="UP000268469"/>
    </source>
</evidence>
<dbReference type="EC" id="6.3.2.17" evidence="2"/>
<comment type="catalytic activity">
    <reaction evidence="9">
        <text>(6S)-5,6,7,8-tetrahydrofolyl-(gamma-L-Glu)(n) + L-glutamate + ATP = (6S)-5,6,7,8-tetrahydrofolyl-(gamma-L-Glu)(n+1) + ADP + phosphate + H(+)</text>
        <dbReference type="Rhea" id="RHEA:10580"/>
        <dbReference type="Rhea" id="RHEA-COMP:14738"/>
        <dbReference type="Rhea" id="RHEA-COMP:14740"/>
        <dbReference type="ChEBI" id="CHEBI:15378"/>
        <dbReference type="ChEBI" id="CHEBI:29985"/>
        <dbReference type="ChEBI" id="CHEBI:30616"/>
        <dbReference type="ChEBI" id="CHEBI:43474"/>
        <dbReference type="ChEBI" id="CHEBI:141005"/>
        <dbReference type="ChEBI" id="CHEBI:456216"/>
        <dbReference type="EC" id="6.3.2.17"/>
    </reaction>
</comment>
<comment type="caution">
    <text evidence="12">The sequence shown here is derived from an EMBL/GenBank/DDBJ whole genome shotgun (WGS) entry which is preliminary data.</text>
</comment>
<keyword evidence="7" id="KW-0460">Magnesium</keyword>
<dbReference type="Pfam" id="PF08245">
    <property type="entry name" value="Mur_ligase_M"/>
    <property type="match status" value="1"/>
</dbReference>
<feature type="domain" description="Mur ligase central" evidence="11">
    <location>
        <begin position="106"/>
        <end position="328"/>
    </location>
</feature>
<dbReference type="InterPro" id="IPR036615">
    <property type="entry name" value="Mur_ligase_C_dom_sf"/>
</dbReference>
<evidence type="ECO:0000256" key="4">
    <source>
        <dbReference type="ARBA" id="ARBA00022723"/>
    </source>
</evidence>
<evidence type="ECO:0000256" key="8">
    <source>
        <dbReference type="ARBA" id="ARBA00030592"/>
    </source>
</evidence>
<name>A0A660SDT7_UNCW3</name>
<comment type="similarity">
    <text evidence="1">Belongs to the folylpolyglutamate synthase family.</text>
</comment>
<dbReference type="InterPro" id="IPR001645">
    <property type="entry name" value="Folylpolyglutamate_synth"/>
</dbReference>
<evidence type="ECO:0000256" key="2">
    <source>
        <dbReference type="ARBA" id="ARBA00013025"/>
    </source>
</evidence>
<dbReference type="PANTHER" id="PTHR11136:SF0">
    <property type="entry name" value="DIHYDROFOLATE SYNTHETASE-RELATED"/>
    <property type="match status" value="1"/>
</dbReference>
<dbReference type="InterPro" id="IPR036565">
    <property type="entry name" value="Mur-like_cat_sf"/>
</dbReference>
<dbReference type="PROSITE" id="PS01011">
    <property type="entry name" value="FOLYLPOLYGLU_SYNT_1"/>
    <property type="match status" value="1"/>
</dbReference>
<proteinExistence type="inferred from homology"/>
<sequence>MVTFLTDPKRSVNQRSTNWIRSFFAWRITFSMVDDILNLQPCQVELLTSFYSILELLMRFKAAVRRLESLLNYEKKPGYDYNLDDYRQFLAGIGSPHQRLRSVILIAGTKGKGSTGMILSSLLSAFGKRVGLFNSPHLIDVRERIRINNKKIPKATFARYIKDVVARIKSPQGIRSYFEALVTIATLYFLDEAVDYAIFEVGMGGRKDATNVHRPILSIITRIGHDHERFLGRNLDQIAREKAGIIHDRAPVILARQLPSVHRIITEIAEERGSRCYYVEDELRVEILNQDLHGSHLLIKEDGEIFTCEFPLIGYHQIENLKAALFAARLLGVDRRSIQAGLRRVRVPARIEVIDSQPRVILDTAHNPQSFNALARVLPQIVSGRLIVVFGISKGKNWSILKKKILPWSYETIITKASLPRATEPAVLARKIPARIIDKVGEAVTTALDLASPEDTILITGSFYIAGEAIEALRDLGVKVQIP</sequence>
<evidence type="ECO:0000256" key="1">
    <source>
        <dbReference type="ARBA" id="ARBA00008276"/>
    </source>
</evidence>
<evidence type="ECO:0000259" key="11">
    <source>
        <dbReference type="Pfam" id="PF08245"/>
    </source>
</evidence>
<dbReference type="GO" id="GO:0046872">
    <property type="term" value="F:metal ion binding"/>
    <property type="evidence" value="ECO:0007669"/>
    <property type="project" value="UniProtKB-KW"/>
</dbReference>
<organism evidence="12 13">
    <name type="scientific">candidate division WOR-3 bacterium</name>
    <dbReference type="NCBI Taxonomy" id="2052148"/>
    <lineage>
        <taxon>Bacteria</taxon>
        <taxon>Bacteria division WOR-3</taxon>
    </lineage>
</organism>
<evidence type="ECO:0000256" key="7">
    <source>
        <dbReference type="ARBA" id="ARBA00022842"/>
    </source>
</evidence>
<protein>
    <recommendedName>
        <fullName evidence="2">tetrahydrofolate synthase</fullName>
        <ecNumber evidence="2">6.3.2.17</ecNumber>
    </recommendedName>
    <alternativeName>
        <fullName evidence="8">Tetrahydrofolylpolyglutamate synthase</fullName>
    </alternativeName>
</protein>
<dbReference type="NCBIfam" id="TIGR01499">
    <property type="entry name" value="folC"/>
    <property type="match status" value="1"/>
</dbReference>
<dbReference type="InterPro" id="IPR018109">
    <property type="entry name" value="Folylpolyglutamate_synth_CS"/>
</dbReference>
<dbReference type="AlphaFoldDB" id="A0A660SDT7"/>
<dbReference type="Gene3D" id="3.90.190.20">
    <property type="entry name" value="Mur ligase, C-terminal domain"/>
    <property type="match status" value="1"/>
</dbReference>
<dbReference type="InterPro" id="IPR013221">
    <property type="entry name" value="Mur_ligase_cen"/>
</dbReference>
<evidence type="ECO:0000256" key="6">
    <source>
        <dbReference type="ARBA" id="ARBA00022840"/>
    </source>
</evidence>
<evidence type="ECO:0000259" key="10">
    <source>
        <dbReference type="Pfam" id="PF02875"/>
    </source>
</evidence>
<dbReference type="InterPro" id="IPR004101">
    <property type="entry name" value="Mur_ligase_C"/>
</dbReference>
<keyword evidence="6" id="KW-0067">ATP-binding</keyword>
<dbReference type="GO" id="GO:0004326">
    <property type="term" value="F:tetrahydrofolylpolyglutamate synthase activity"/>
    <property type="evidence" value="ECO:0007669"/>
    <property type="project" value="UniProtKB-EC"/>
</dbReference>
<evidence type="ECO:0000256" key="9">
    <source>
        <dbReference type="ARBA" id="ARBA00047493"/>
    </source>
</evidence>
<accession>A0A660SDT7</accession>
<dbReference type="Gene3D" id="3.40.1190.10">
    <property type="entry name" value="Mur-like, catalytic domain"/>
    <property type="match status" value="1"/>
</dbReference>